<feature type="domain" description="HTH araC/xylS-type" evidence="4">
    <location>
        <begin position="245"/>
        <end position="343"/>
    </location>
</feature>
<dbReference type="GO" id="GO:0005829">
    <property type="term" value="C:cytosol"/>
    <property type="evidence" value="ECO:0007669"/>
    <property type="project" value="TreeGrafter"/>
</dbReference>
<dbReference type="SMART" id="SM00342">
    <property type="entry name" value="HTH_ARAC"/>
    <property type="match status" value="1"/>
</dbReference>
<dbReference type="InterPro" id="IPR018060">
    <property type="entry name" value="HTH_AraC"/>
</dbReference>
<dbReference type="InterPro" id="IPR018062">
    <property type="entry name" value="HTH_AraC-typ_CS"/>
</dbReference>
<organism evidence="5 6">
    <name type="scientific">Dasania phycosphaerae</name>
    <dbReference type="NCBI Taxonomy" id="2950436"/>
    <lineage>
        <taxon>Bacteria</taxon>
        <taxon>Pseudomonadati</taxon>
        <taxon>Pseudomonadota</taxon>
        <taxon>Gammaproteobacteria</taxon>
        <taxon>Cellvibrionales</taxon>
        <taxon>Spongiibacteraceae</taxon>
        <taxon>Dasania</taxon>
    </lineage>
</organism>
<evidence type="ECO:0000256" key="1">
    <source>
        <dbReference type="ARBA" id="ARBA00023015"/>
    </source>
</evidence>
<dbReference type="SUPFAM" id="SSF46689">
    <property type="entry name" value="Homeodomain-like"/>
    <property type="match status" value="1"/>
</dbReference>
<name>A0A9J6RKZ9_9GAMM</name>
<evidence type="ECO:0000313" key="5">
    <source>
        <dbReference type="EMBL" id="MCZ0865390.1"/>
    </source>
</evidence>
<dbReference type="RefSeq" id="WP_258331535.1">
    <property type="nucleotide sequence ID" value="NZ_JAPTGG010000006.1"/>
</dbReference>
<dbReference type="GO" id="GO:0000976">
    <property type="term" value="F:transcription cis-regulatory region binding"/>
    <property type="evidence" value="ECO:0007669"/>
    <property type="project" value="TreeGrafter"/>
</dbReference>
<keyword evidence="2" id="KW-0238">DNA-binding</keyword>
<evidence type="ECO:0000313" key="6">
    <source>
        <dbReference type="Proteomes" id="UP001069090"/>
    </source>
</evidence>
<evidence type="ECO:0000256" key="3">
    <source>
        <dbReference type="ARBA" id="ARBA00023163"/>
    </source>
</evidence>
<dbReference type="AlphaFoldDB" id="A0A9J6RKZ9"/>
<dbReference type="Gene3D" id="1.10.10.60">
    <property type="entry name" value="Homeodomain-like"/>
    <property type="match status" value="1"/>
</dbReference>
<dbReference type="PROSITE" id="PS00041">
    <property type="entry name" value="HTH_ARAC_FAMILY_1"/>
    <property type="match status" value="1"/>
</dbReference>
<dbReference type="EMBL" id="JAPTGG010000006">
    <property type="protein sequence ID" value="MCZ0865390.1"/>
    <property type="molecule type" value="Genomic_DNA"/>
</dbReference>
<dbReference type="Pfam" id="PF12625">
    <property type="entry name" value="Arabinose_bd"/>
    <property type="match status" value="1"/>
</dbReference>
<gene>
    <name evidence="5" type="ORF">O0V09_09270</name>
</gene>
<dbReference type="Proteomes" id="UP001069090">
    <property type="component" value="Unassembled WGS sequence"/>
</dbReference>
<keyword evidence="6" id="KW-1185">Reference proteome</keyword>
<proteinExistence type="predicted"/>
<sequence length="346" mass="39745">MLTLEAHQATNHLASRFLGHYCQLLDKLALQQSVDVPALLVQLGLDAKQAQARITLNQYYRLLALTAPRLQGQGFFLQLGQCFDISDAGVLGYASLSVDNLRQSWELTDRNYALYPHPLTAQRLIDSQRVSLRLNIPAQSINDSRYLQEEWLSATWKWMCQRLPEIAQRKELVVKLAYPAPSDKEYYQRIFPGPVLFDQEHSELSFPLSWYDIPFPSANPATAALCQQQCQFIMNQLASQTDLVEQVQRLLLLSPQRELPSLAEMAQHFHLASHSFHRQLKKSGVSYRQIINEVKMELAKDYLAKTTLPLQEISYLLGYEHAANFYRAFKQQLGMTATEFRNRAEK</sequence>
<dbReference type="PROSITE" id="PS01124">
    <property type="entry name" value="HTH_ARAC_FAMILY_2"/>
    <property type="match status" value="1"/>
</dbReference>
<evidence type="ECO:0000256" key="2">
    <source>
        <dbReference type="ARBA" id="ARBA00023125"/>
    </source>
</evidence>
<dbReference type="InterPro" id="IPR009057">
    <property type="entry name" value="Homeodomain-like_sf"/>
</dbReference>
<keyword evidence="1" id="KW-0805">Transcription regulation</keyword>
<dbReference type="InterPro" id="IPR032687">
    <property type="entry name" value="AraC-type_N"/>
</dbReference>
<protein>
    <submittedName>
        <fullName evidence="5">AraC family transcriptional regulator ligand-binding domain-containing protein</fullName>
    </submittedName>
</protein>
<keyword evidence="3" id="KW-0804">Transcription</keyword>
<accession>A0A9J6RKZ9</accession>
<evidence type="ECO:0000259" key="4">
    <source>
        <dbReference type="PROSITE" id="PS01124"/>
    </source>
</evidence>
<comment type="caution">
    <text evidence="5">The sequence shown here is derived from an EMBL/GenBank/DDBJ whole genome shotgun (WGS) entry which is preliminary data.</text>
</comment>
<reference evidence="5 6" key="1">
    <citation type="submission" date="2022-12" db="EMBL/GenBank/DDBJ databases">
        <title>Dasania phycosphaerae sp. nov., isolated from particulate material of the south coast of Korea.</title>
        <authorList>
            <person name="Jiang Y."/>
        </authorList>
    </citation>
    <scope>NUCLEOTIDE SEQUENCE [LARGE SCALE GENOMIC DNA]</scope>
    <source>
        <strain evidence="5 6">GY-19</strain>
    </source>
</reference>
<dbReference type="Pfam" id="PF12833">
    <property type="entry name" value="HTH_18"/>
    <property type="match status" value="1"/>
</dbReference>
<dbReference type="GO" id="GO:0003700">
    <property type="term" value="F:DNA-binding transcription factor activity"/>
    <property type="evidence" value="ECO:0007669"/>
    <property type="project" value="InterPro"/>
</dbReference>
<dbReference type="PANTHER" id="PTHR47894:SF1">
    <property type="entry name" value="HTH-TYPE TRANSCRIPTIONAL REGULATOR VQSM"/>
    <property type="match status" value="1"/>
</dbReference>
<dbReference type="PANTHER" id="PTHR47894">
    <property type="entry name" value="HTH-TYPE TRANSCRIPTIONAL REGULATOR GADX"/>
    <property type="match status" value="1"/>
</dbReference>